<evidence type="ECO:0000256" key="5">
    <source>
        <dbReference type="SAM" id="MobiDB-lite"/>
    </source>
</evidence>
<dbReference type="InterPro" id="IPR003439">
    <property type="entry name" value="ABC_transporter-like_ATP-bd"/>
</dbReference>
<dbReference type="NCBIfam" id="TIGR01727">
    <property type="entry name" value="oligo_HPY"/>
    <property type="match status" value="1"/>
</dbReference>
<evidence type="ECO:0000259" key="6">
    <source>
        <dbReference type="PROSITE" id="PS50893"/>
    </source>
</evidence>
<proteinExistence type="inferred from homology"/>
<dbReference type="GO" id="GO:0005524">
    <property type="term" value="F:ATP binding"/>
    <property type="evidence" value="ECO:0007669"/>
    <property type="project" value="UniProtKB-KW"/>
</dbReference>
<reference evidence="7" key="1">
    <citation type="journal article" date="2014" name="Int. J. Syst. Evol. Microbiol.">
        <title>Complete genome sequence of Corynebacterium casei LMG S-19264T (=DSM 44701T), isolated from a smear-ripened cheese.</title>
        <authorList>
            <consortium name="US DOE Joint Genome Institute (JGI-PGF)"/>
            <person name="Walter F."/>
            <person name="Albersmeier A."/>
            <person name="Kalinowski J."/>
            <person name="Ruckert C."/>
        </authorList>
    </citation>
    <scope>NUCLEOTIDE SEQUENCE</scope>
    <source>
        <strain evidence="7">JCM 5016</strain>
    </source>
</reference>
<feature type="compositionally biased region" description="Low complexity" evidence="5">
    <location>
        <begin position="401"/>
        <end position="432"/>
    </location>
</feature>
<dbReference type="FunFam" id="3.40.50.300:FF:000016">
    <property type="entry name" value="Oligopeptide ABC transporter ATP-binding component"/>
    <property type="match status" value="1"/>
</dbReference>
<keyword evidence="2" id="KW-0813">Transport</keyword>
<feature type="domain" description="ABC transporter" evidence="6">
    <location>
        <begin position="40"/>
        <end position="290"/>
    </location>
</feature>
<keyword evidence="3" id="KW-0547">Nucleotide-binding</keyword>
<keyword evidence="8" id="KW-1185">Reference proteome</keyword>
<name>A0A918QYY9_9ACTN</name>
<dbReference type="GO" id="GO:0015833">
    <property type="term" value="P:peptide transport"/>
    <property type="evidence" value="ECO:0007669"/>
    <property type="project" value="InterPro"/>
</dbReference>
<dbReference type="InterPro" id="IPR050319">
    <property type="entry name" value="ABC_transp_ATP-bind"/>
</dbReference>
<dbReference type="Proteomes" id="UP000623010">
    <property type="component" value="Unassembled WGS sequence"/>
</dbReference>
<dbReference type="PROSITE" id="PS00211">
    <property type="entry name" value="ABC_TRANSPORTER_1"/>
    <property type="match status" value="1"/>
</dbReference>
<dbReference type="AlphaFoldDB" id="A0A918QYY9"/>
<evidence type="ECO:0000256" key="2">
    <source>
        <dbReference type="ARBA" id="ARBA00022448"/>
    </source>
</evidence>
<dbReference type="InterPro" id="IPR013563">
    <property type="entry name" value="Oligopep_ABC_C"/>
</dbReference>
<comment type="caution">
    <text evidence="7">The sequence shown here is derived from an EMBL/GenBank/DDBJ whole genome shotgun (WGS) entry which is preliminary data.</text>
</comment>
<feature type="region of interest" description="Disordered" evidence="5">
    <location>
        <begin position="1"/>
        <end position="22"/>
    </location>
</feature>
<dbReference type="InterPro" id="IPR027417">
    <property type="entry name" value="P-loop_NTPase"/>
</dbReference>
<feature type="region of interest" description="Disordered" evidence="5">
    <location>
        <begin position="401"/>
        <end position="525"/>
    </location>
</feature>
<accession>A0A918QYY9</accession>
<gene>
    <name evidence="7" type="ORF">GCM10010389_13810</name>
</gene>
<evidence type="ECO:0000256" key="1">
    <source>
        <dbReference type="ARBA" id="ARBA00005417"/>
    </source>
</evidence>
<dbReference type="GO" id="GO:0016887">
    <property type="term" value="F:ATP hydrolysis activity"/>
    <property type="evidence" value="ECO:0007669"/>
    <property type="project" value="InterPro"/>
</dbReference>
<dbReference type="InterPro" id="IPR003593">
    <property type="entry name" value="AAA+_ATPase"/>
</dbReference>
<dbReference type="NCBIfam" id="NF008453">
    <property type="entry name" value="PRK11308.1"/>
    <property type="match status" value="1"/>
</dbReference>
<dbReference type="PANTHER" id="PTHR43776:SF7">
    <property type="entry name" value="D,D-DIPEPTIDE TRANSPORT ATP-BINDING PROTEIN DDPF-RELATED"/>
    <property type="match status" value="1"/>
</dbReference>
<dbReference type="Gene3D" id="3.40.50.300">
    <property type="entry name" value="P-loop containing nucleotide triphosphate hydrolases"/>
    <property type="match status" value="1"/>
</dbReference>
<evidence type="ECO:0000313" key="7">
    <source>
        <dbReference type="EMBL" id="GGZ77307.1"/>
    </source>
</evidence>
<dbReference type="GO" id="GO:0055085">
    <property type="term" value="P:transmembrane transport"/>
    <property type="evidence" value="ECO:0007669"/>
    <property type="project" value="UniProtKB-ARBA"/>
</dbReference>
<evidence type="ECO:0000256" key="4">
    <source>
        <dbReference type="ARBA" id="ARBA00022840"/>
    </source>
</evidence>
<dbReference type="PANTHER" id="PTHR43776">
    <property type="entry name" value="TRANSPORT ATP-BINDING PROTEIN"/>
    <property type="match status" value="1"/>
</dbReference>
<evidence type="ECO:0000313" key="8">
    <source>
        <dbReference type="Proteomes" id="UP000623010"/>
    </source>
</evidence>
<dbReference type="Pfam" id="PF00005">
    <property type="entry name" value="ABC_tran"/>
    <property type="match status" value="1"/>
</dbReference>
<dbReference type="EMBL" id="BMWH01000003">
    <property type="protein sequence ID" value="GGZ77307.1"/>
    <property type="molecule type" value="Genomic_DNA"/>
</dbReference>
<protein>
    <submittedName>
        <fullName evidence="7">Peptide ABC transporter ATP-binding protein</fullName>
    </submittedName>
</protein>
<feature type="compositionally biased region" description="Polar residues" evidence="5">
    <location>
        <begin position="433"/>
        <end position="470"/>
    </location>
</feature>
<evidence type="ECO:0000256" key="3">
    <source>
        <dbReference type="ARBA" id="ARBA00022741"/>
    </source>
</evidence>
<dbReference type="SMART" id="SM00382">
    <property type="entry name" value="AAA"/>
    <property type="match status" value="1"/>
</dbReference>
<comment type="similarity">
    <text evidence="1">Belongs to the ABC transporter superfamily.</text>
</comment>
<dbReference type="PROSITE" id="PS50893">
    <property type="entry name" value="ABC_TRANSPORTER_2"/>
    <property type="match status" value="1"/>
</dbReference>
<keyword evidence="4 7" id="KW-0067">ATP-binding</keyword>
<feature type="compositionally biased region" description="Basic and acidic residues" evidence="5">
    <location>
        <begin position="497"/>
        <end position="513"/>
    </location>
</feature>
<dbReference type="SUPFAM" id="SSF52540">
    <property type="entry name" value="P-loop containing nucleoside triphosphate hydrolases"/>
    <property type="match status" value="1"/>
</dbReference>
<dbReference type="CDD" id="cd03257">
    <property type="entry name" value="ABC_NikE_OppD_transporters"/>
    <property type="match status" value="1"/>
</dbReference>
<feature type="compositionally biased region" description="Low complexity" evidence="5">
    <location>
        <begin position="471"/>
        <end position="493"/>
    </location>
</feature>
<reference evidence="7" key="2">
    <citation type="submission" date="2020-09" db="EMBL/GenBank/DDBJ databases">
        <authorList>
            <person name="Sun Q."/>
            <person name="Ohkuma M."/>
        </authorList>
    </citation>
    <scope>NUCLEOTIDE SEQUENCE</scope>
    <source>
        <strain evidence="7">JCM 5016</strain>
    </source>
</reference>
<dbReference type="InterPro" id="IPR017871">
    <property type="entry name" value="ABC_transporter-like_CS"/>
</dbReference>
<sequence>MSENPKDTAVTTPAKSDGTKATAAGGATLTKDAADGDVLLKVTGLQKHFPIKKGLLQRQVGAVHAVDGIDFEVRRGETLGVVGESGCGKSTMGRLITRLLEPTGGRIEFEGRDITHLGVGGMRPLRRDVQMIFQDPYSSLNPRHTIGTIVGAPFRLQGVEPEGGIKKEVQRLLSVVGLNPEHYNRYPHEFSGGQRQRIGIARALALNPKLVVADEPVSALDVSIQAQVVNLLDDLQQELGLTYVIIAHDLSVVRHVSDRIAVMYLGKIVELADRDQLYKSPMHPYTKALLSAVPIPDPSRKSARSERILLKGDVPSPISPPSGCRFHTRCWKATEICRTTEPPLAELRPGQRVACHHPENFADQQPQDTVLLSAAKEAAELVSDEVLAQSAETSAAVAAELEGPAEPASGESVSKSAGSAESSSESGESVSKTARSASEATEPASKSTEPVSKSVSKPTEPVSKSVSKSTEPASESAEPASESAESASAEPASVDVSKTDRREAAGETGRQESAEESDGQESTDK</sequence>
<dbReference type="Pfam" id="PF08352">
    <property type="entry name" value="oligo_HPY"/>
    <property type="match status" value="1"/>
</dbReference>
<feature type="compositionally biased region" description="Acidic residues" evidence="5">
    <location>
        <begin position="514"/>
        <end position="525"/>
    </location>
</feature>
<organism evidence="7 8">
    <name type="scientific">Streptomyces echinoruber</name>
    <dbReference type="NCBI Taxonomy" id="68898"/>
    <lineage>
        <taxon>Bacteria</taxon>
        <taxon>Bacillati</taxon>
        <taxon>Actinomycetota</taxon>
        <taxon>Actinomycetes</taxon>
        <taxon>Kitasatosporales</taxon>
        <taxon>Streptomycetaceae</taxon>
        <taxon>Streptomyces</taxon>
    </lineage>
</organism>